<protein>
    <submittedName>
        <fullName evidence="2">DUF309 domain-containing protein</fullName>
    </submittedName>
</protein>
<sequence length="164" mass="18972">MTFYEPKYVAFLIYFNRDRDYFECHEVLEELWLERGRDPLYSGLLQVAVALYHFRNGSVTPGYDKVEGARKMMRSALAKLSGYPGDTLGIRLDRLIDDARLYLERLERHEQEPFAFRPIEIEIVDPSLREQVRLAAERIPPNVPQRTGYSRGPKAKPEHGGDAG</sequence>
<dbReference type="InterPro" id="IPR023203">
    <property type="entry name" value="TTHA0068_sf"/>
</dbReference>
<dbReference type="KEGG" id="saca:FFV09_18700"/>
<dbReference type="RefSeq" id="WP_141449232.1">
    <property type="nucleotide sequence ID" value="NZ_CP041217.1"/>
</dbReference>
<evidence type="ECO:0000313" key="2">
    <source>
        <dbReference type="EMBL" id="QDH22691.1"/>
    </source>
</evidence>
<name>A0A4Y6V242_SACBS</name>
<feature type="compositionally biased region" description="Basic and acidic residues" evidence="1">
    <location>
        <begin position="155"/>
        <end position="164"/>
    </location>
</feature>
<organism evidence="2 3">
    <name type="scientific">Saccharibacillus brassicae</name>
    <dbReference type="NCBI Taxonomy" id="2583377"/>
    <lineage>
        <taxon>Bacteria</taxon>
        <taxon>Bacillati</taxon>
        <taxon>Bacillota</taxon>
        <taxon>Bacilli</taxon>
        <taxon>Bacillales</taxon>
        <taxon>Paenibacillaceae</taxon>
        <taxon>Saccharibacillus</taxon>
    </lineage>
</organism>
<keyword evidence="3" id="KW-1185">Reference proteome</keyword>
<dbReference type="InterPro" id="IPR005500">
    <property type="entry name" value="DUF309"/>
</dbReference>
<reference evidence="2 3" key="1">
    <citation type="submission" date="2019-06" db="EMBL/GenBank/DDBJ databases">
        <title>Saccharibacillus brassicae sp. nov., an endophytic bacterium isolated from Chinese cabbage seeds (Brassica pekinensis).</title>
        <authorList>
            <person name="Jiang L."/>
            <person name="Lee J."/>
            <person name="Kim S.W."/>
        </authorList>
    </citation>
    <scope>NUCLEOTIDE SEQUENCE [LARGE SCALE GENOMIC DNA]</scope>
    <source>
        <strain evidence="3">KCTC 43072 / ATSA2</strain>
    </source>
</reference>
<evidence type="ECO:0000256" key="1">
    <source>
        <dbReference type="SAM" id="MobiDB-lite"/>
    </source>
</evidence>
<dbReference type="Pfam" id="PF03745">
    <property type="entry name" value="DUF309"/>
    <property type="match status" value="1"/>
</dbReference>
<dbReference type="Gene3D" id="1.10.3450.10">
    <property type="entry name" value="TTHA0068-like"/>
    <property type="match status" value="1"/>
</dbReference>
<dbReference type="SUPFAM" id="SSF140663">
    <property type="entry name" value="TTHA0068-like"/>
    <property type="match status" value="1"/>
</dbReference>
<proteinExistence type="predicted"/>
<dbReference type="PANTHER" id="PTHR34796">
    <property type="entry name" value="EXPRESSED PROTEIN"/>
    <property type="match status" value="1"/>
</dbReference>
<dbReference type="Proteomes" id="UP000316968">
    <property type="component" value="Chromosome"/>
</dbReference>
<feature type="region of interest" description="Disordered" evidence="1">
    <location>
        <begin position="139"/>
        <end position="164"/>
    </location>
</feature>
<accession>A0A4Y6V242</accession>
<dbReference type="PANTHER" id="PTHR34796:SF1">
    <property type="entry name" value="EXPRESSED PROTEIN"/>
    <property type="match status" value="1"/>
</dbReference>
<dbReference type="OrthoDB" id="165483at2"/>
<gene>
    <name evidence="2" type="ORF">FFV09_18700</name>
</gene>
<dbReference type="EMBL" id="CP041217">
    <property type="protein sequence ID" value="QDH22691.1"/>
    <property type="molecule type" value="Genomic_DNA"/>
</dbReference>
<evidence type="ECO:0000313" key="3">
    <source>
        <dbReference type="Proteomes" id="UP000316968"/>
    </source>
</evidence>
<dbReference type="AlphaFoldDB" id="A0A4Y6V242"/>